<evidence type="ECO:0000256" key="9">
    <source>
        <dbReference type="ARBA" id="ARBA00022723"/>
    </source>
</evidence>
<evidence type="ECO:0000313" key="19">
    <source>
        <dbReference type="EMBL" id="EFE97551.1"/>
    </source>
</evidence>
<dbReference type="GO" id="GO:0008663">
    <property type="term" value="F:2',3'-cyclic-nucleotide 2'-phosphodiesterase activity"/>
    <property type="evidence" value="ECO:0007669"/>
    <property type="project" value="UniProtKB-EC"/>
</dbReference>
<dbReference type="EC" id="3.1.4.16" evidence="6"/>
<keyword evidence="10 16" id="KW-0732">Signal</keyword>
<dbReference type="EC" id="3.1.3.6" evidence="7"/>
<dbReference type="Pfam" id="PF00149">
    <property type="entry name" value="Metallophos"/>
    <property type="match status" value="1"/>
</dbReference>
<keyword evidence="20" id="KW-1185">Reference proteome</keyword>
<dbReference type="GO" id="GO:0008254">
    <property type="term" value="F:3'-nucleotidase activity"/>
    <property type="evidence" value="ECO:0007669"/>
    <property type="project" value="UniProtKB-EC"/>
</dbReference>
<comment type="catalytic activity">
    <reaction evidence="2">
        <text>a nucleoside 2',3'-cyclic phosphate + H2O = a nucleoside 3'-phosphate + H(+)</text>
        <dbReference type="Rhea" id="RHEA:19621"/>
        <dbReference type="ChEBI" id="CHEBI:15377"/>
        <dbReference type="ChEBI" id="CHEBI:15378"/>
        <dbReference type="ChEBI" id="CHEBI:66949"/>
        <dbReference type="ChEBI" id="CHEBI:66954"/>
        <dbReference type="EC" id="3.1.4.16"/>
    </reaction>
</comment>
<evidence type="ECO:0000256" key="2">
    <source>
        <dbReference type="ARBA" id="ARBA00001730"/>
    </source>
</evidence>
<evidence type="ECO:0000256" key="6">
    <source>
        <dbReference type="ARBA" id="ARBA00012364"/>
    </source>
</evidence>
<evidence type="ECO:0000313" key="20">
    <source>
        <dbReference type="Proteomes" id="UP000005723"/>
    </source>
</evidence>
<evidence type="ECO:0000256" key="12">
    <source>
        <dbReference type="ARBA" id="ARBA00022764"/>
    </source>
</evidence>
<evidence type="ECO:0000259" key="18">
    <source>
        <dbReference type="Pfam" id="PF02872"/>
    </source>
</evidence>
<evidence type="ECO:0000256" key="1">
    <source>
        <dbReference type="ARBA" id="ARBA00000527"/>
    </source>
</evidence>
<keyword evidence="14" id="KW-0511">Multifunctional enzyme</keyword>
<evidence type="ECO:0000256" key="11">
    <source>
        <dbReference type="ARBA" id="ARBA00022741"/>
    </source>
</evidence>
<evidence type="ECO:0000256" key="5">
    <source>
        <dbReference type="ARBA" id="ARBA00006654"/>
    </source>
</evidence>
<dbReference type="FunFam" id="3.60.21.10:FF:000037">
    <property type="entry name" value="Bifunctional 2',3'-cyclic-nucleotide 2'-phosphodiesterase/3'-nucleotidase"/>
    <property type="match status" value="1"/>
</dbReference>
<dbReference type="InterPro" id="IPR004843">
    <property type="entry name" value="Calcineurin-like_PHP"/>
</dbReference>
<evidence type="ECO:0000256" key="7">
    <source>
        <dbReference type="ARBA" id="ARBA00012642"/>
    </source>
</evidence>
<evidence type="ECO:0000256" key="3">
    <source>
        <dbReference type="ARBA" id="ARBA00001968"/>
    </source>
</evidence>
<comment type="caution">
    <text evidence="19">The sequence shown here is derived from an EMBL/GenBank/DDBJ whole genome shotgun (WGS) entry which is preliminary data.</text>
</comment>
<comment type="similarity">
    <text evidence="5 16">Belongs to the 5'-nucleotidase family.</text>
</comment>
<organism evidence="19 20">
    <name type="scientific">Serratia odorifera DSM 4582</name>
    <dbReference type="NCBI Taxonomy" id="667129"/>
    <lineage>
        <taxon>Bacteria</taxon>
        <taxon>Pseudomonadati</taxon>
        <taxon>Pseudomonadota</taxon>
        <taxon>Gammaproteobacteria</taxon>
        <taxon>Enterobacterales</taxon>
        <taxon>Yersiniaceae</taxon>
        <taxon>Serratia</taxon>
    </lineage>
</organism>
<dbReference type="InterPro" id="IPR008334">
    <property type="entry name" value="5'-Nucleotdase_C"/>
</dbReference>
<dbReference type="InterPro" id="IPR041827">
    <property type="entry name" value="CpdB_N"/>
</dbReference>
<dbReference type="PANTHER" id="PTHR11575:SF6">
    <property type="entry name" value="2',3'-CYCLIC-NUCLEOTIDE 2'-PHOSPHODIESTERASE_3'-NUCLEOTIDASE"/>
    <property type="match status" value="1"/>
</dbReference>
<dbReference type="PROSITE" id="PS00785">
    <property type="entry name" value="5_NUCLEOTIDASE_1"/>
    <property type="match status" value="1"/>
</dbReference>
<evidence type="ECO:0000256" key="8">
    <source>
        <dbReference type="ARBA" id="ARBA00016420"/>
    </source>
</evidence>
<comment type="function">
    <text evidence="15">This bifunctional enzyme catalyzes two consecutive reactions during ribonucleic acid degradation. Converts a 2',3'-cyclic nucleotide to a 3'-nucleotide and then the 3'-nucleotide to the corresponding nucleoside and phosphate.</text>
</comment>
<dbReference type="GO" id="GO:0000166">
    <property type="term" value="F:nucleotide binding"/>
    <property type="evidence" value="ECO:0007669"/>
    <property type="project" value="UniProtKB-KW"/>
</dbReference>
<gene>
    <name evidence="19" type="primary">cpdB</name>
    <name evidence="19" type="ORF">HMPREF0758_0842</name>
</gene>
<dbReference type="EMBL" id="ADBY01000017">
    <property type="protein sequence ID" value="EFE97551.1"/>
    <property type="molecule type" value="Genomic_DNA"/>
</dbReference>
<keyword evidence="9" id="KW-0479">Metal-binding</keyword>
<dbReference type="InterPro" id="IPR036907">
    <property type="entry name" value="5'-Nucleotdase_C_sf"/>
</dbReference>
<reference evidence="19 20" key="1">
    <citation type="submission" date="2010-01" db="EMBL/GenBank/DDBJ databases">
        <authorList>
            <person name="Muzny D."/>
            <person name="Qin X."/>
            <person name="Deng J."/>
            <person name="Jiang H."/>
            <person name="Liu Y."/>
            <person name="Qu J."/>
            <person name="Song X.-Z."/>
            <person name="Zhang L."/>
            <person name="Thornton R."/>
            <person name="Coyle M."/>
            <person name="Francisco L."/>
            <person name="Jackson L."/>
            <person name="Javaid M."/>
            <person name="Korchina V."/>
            <person name="Kovar C."/>
            <person name="Mata R."/>
            <person name="Mathew T."/>
            <person name="Ngo R."/>
            <person name="Nguyen L."/>
            <person name="Nguyen N."/>
            <person name="Okwuonu G."/>
            <person name="Ongeri F."/>
            <person name="Pham C."/>
            <person name="Simmons D."/>
            <person name="Wilczek-Boney K."/>
            <person name="Hale W."/>
            <person name="Jakkamsetti A."/>
            <person name="Pham P."/>
            <person name="Ruth R."/>
            <person name="San Lucas F."/>
            <person name="Warren J."/>
            <person name="Zhang J."/>
            <person name="Zhao Z."/>
            <person name="Zhou C."/>
            <person name="Zhu D."/>
            <person name="Lee S."/>
            <person name="Bess C."/>
            <person name="Blankenburg K."/>
            <person name="Forbes L."/>
            <person name="Fu Q."/>
            <person name="Gubbala S."/>
            <person name="Hirani K."/>
            <person name="Jayaseelan J.C."/>
            <person name="Lara F."/>
            <person name="Munidasa M."/>
            <person name="Palculict T."/>
            <person name="Patil S."/>
            <person name="Pu L.-L."/>
            <person name="Saada N."/>
            <person name="Tang L."/>
            <person name="Weissenberger G."/>
            <person name="Zhu Y."/>
            <person name="Hemphill L."/>
            <person name="Shang Y."/>
            <person name="Youmans B."/>
            <person name="Ayvaz T."/>
            <person name="Ross M."/>
            <person name="Santibanez J."/>
            <person name="Aqrawi P."/>
            <person name="Gross S."/>
            <person name="Joshi V."/>
            <person name="Fowler G."/>
            <person name="Nazareth L."/>
            <person name="Reid J."/>
            <person name="Worley K."/>
            <person name="Petrosino J."/>
            <person name="Highlander S."/>
            <person name="Gibbs R."/>
        </authorList>
    </citation>
    <scope>NUCLEOTIDE SEQUENCE [LARGE SCALE GENOMIC DNA]</scope>
    <source>
        <strain evidence="19 20">DSM 4582</strain>
    </source>
</reference>
<dbReference type="InterPro" id="IPR006146">
    <property type="entry name" value="5'-Nucleotdase_CS"/>
</dbReference>
<proteinExistence type="inferred from homology"/>
<keyword evidence="13 16" id="KW-0378">Hydrolase</keyword>
<sequence length="657" mass="72218">MAWRTVIMIKRPLSLSALALLVCASAQAATVDLRVLETSDLHSNMMDFDYYKDKPTEKFGLVRTASLIQQARQQVTNSVLVDNGDIIQGSPLGDYMAAKGLKAGDVHPVYKAMNTLDYAVGNIGNHEFNYGLDYLKTAIAGARFPYVNANVIDATTQKPLFTPYIIVDTPVTDRDGQNHTLRIGYIGFVPPQILVWDKANLQGKVTVNDITETARRYVPEMRRQGADLVIAIAHSGLSSEPYKAMAENSVYYLSQVQGIDAIMFGHAHAVFPSQDFAAIKGADIEKGLLNGVPAVMPGQWGDHLGVVDLQLNNHGGAWKVTQASAQARPIYDNQAKKSLAAEDSTLLKVLAQDHQGTREFVSQPIGNADGNMYSYLALVQDDPTVQIVNNAQKAYVEHYIQGDPDLADLPVLSAAAPFKVGGRKNDPASFVEVEQGRLTFRNAADLYLYPNTLVVVKASGKEVKEWLECSAGQFNRIDVNNRQPQSLINWDGFRSYNFDVIDGVDYQIDVSQPARYDGECQPINPQAERIKQLTFNGKPIDPNAMFLVATNNYRAYGGKFAGTGDRHIAFASPDENRSVLAAYISAESQKHGAVHPQADHNWRLAAFSSPHPLDIRFETSPSDKAAAFIKQNAQYPMRQVGSDSIGFALYQIDLTTK</sequence>
<feature type="chain" id="PRO_5005126470" description="2',3'-cyclic-nucleotide 2'-phosphodiesterase/3'-nucleotidase" evidence="16">
    <location>
        <begin position="29"/>
        <end position="657"/>
    </location>
</feature>
<dbReference type="Gene3D" id="3.60.21.10">
    <property type="match status" value="1"/>
</dbReference>
<dbReference type="PANTHER" id="PTHR11575">
    <property type="entry name" value="5'-NUCLEOTIDASE-RELATED"/>
    <property type="match status" value="1"/>
</dbReference>
<dbReference type="SUPFAM" id="SSF56300">
    <property type="entry name" value="Metallo-dependent phosphatases"/>
    <property type="match status" value="1"/>
</dbReference>
<dbReference type="PROSITE" id="PS00786">
    <property type="entry name" value="5_NUCLEOTIDASE_2"/>
    <property type="match status" value="1"/>
</dbReference>
<dbReference type="GO" id="GO:0009166">
    <property type="term" value="P:nucleotide catabolic process"/>
    <property type="evidence" value="ECO:0007669"/>
    <property type="project" value="InterPro"/>
</dbReference>
<keyword evidence="12" id="KW-0574">Periplasm</keyword>
<dbReference type="Pfam" id="PF02872">
    <property type="entry name" value="5_nucleotid_C"/>
    <property type="match status" value="1"/>
</dbReference>
<evidence type="ECO:0000256" key="10">
    <source>
        <dbReference type="ARBA" id="ARBA00022729"/>
    </source>
</evidence>
<evidence type="ECO:0000256" key="14">
    <source>
        <dbReference type="ARBA" id="ARBA00023268"/>
    </source>
</evidence>
<dbReference type="NCBIfam" id="NF006938">
    <property type="entry name" value="PRK09420.1"/>
    <property type="match status" value="1"/>
</dbReference>
<dbReference type="GO" id="GO:0030288">
    <property type="term" value="C:outer membrane-bounded periplasmic space"/>
    <property type="evidence" value="ECO:0007669"/>
    <property type="project" value="TreeGrafter"/>
</dbReference>
<feature type="domain" description="Calcineurin-like phosphoesterase" evidence="17">
    <location>
        <begin position="33"/>
        <end position="269"/>
    </location>
</feature>
<comment type="cofactor">
    <cofactor evidence="3">
        <name>a divalent metal cation</name>
        <dbReference type="ChEBI" id="CHEBI:60240"/>
    </cofactor>
</comment>
<dbReference type="PRINTS" id="PR01607">
    <property type="entry name" value="APYRASEFAMLY"/>
</dbReference>
<dbReference type="GO" id="GO:0046872">
    <property type="term" value="F:metal ion binding"/>
    <property type="evidence" value="ECO:0007669"/>
    <property type="project" value="UniProtKB-KW"/>
</dbReference>
<dbReference type="InterPro" id="IPR006179">
    <property type="entry name" value="5_nucleotidase/apyrase"/>
</dbReference>
<dbReference type="FunFam" id="3.90.780.10:FF:000002">
    <property type="entry name" value="Bifunctional 2',3'-cyclic-nucleotide 2'-phosphodiesterase/3'-nucleotidase"/>
    <property type="match status" value="1"/>
</dbReference>
<evidence type="ECO:0000256" key="16">
    <source>
        <dbReference type="RuleBase" id="RU362119"/>
    </source>
</evidence>
<keyword evidence="11 16" id="KW-0547">Nucleotide-binding</keyword>
<dbReference type="STRING" id="667129.HMPREF0758_0842"/>
<feature type="signal peptide" evidence="16">
    <location>
        <begin position="1"/>
        <end position="28"/>
    </location>
</feature>
<protein>
    <recommendedName>
        <fullName evidence="8">2',3'-cyclic-nucleotide 2'-phosphodiesterase/3'-nucleotidase</fullName>
        <ecNumber evidence="7">3.1.3.6</ecNumber>
        <ecNumber evidence="6">3.1.4.16</ecNumber>
    </recommendedName>
</protein>
<comment type="subcellular location">
    <subcellularLocation>
        <location evidence="4">Periplasm</location>
    </subcellularLocation>
</comment>
<feature type="domain" description="5'-Nucleotidase C-terminal" evidence="18">
    <location>
        <begin position="379"/>
        <end position="558"/>
    </location>
</feature>
<dbReference type="InterPro" id="IPR029052">
    <property type="entry name" value="Metallo-depent_PP-like"/>
</dbReference>
<dbReference type="HOGENOM" id="CLU_005854_4_1_6"/>
<evidence type="ECO:0000259" key="17">
    <source>
        <dbReference type="Pfam" id="PF00149"/>
    </source>
</evidence>
<evidence type="ECO:0000256" key="4">
    <source>
        <dbReference type="ARBA" id="ARBA00004418"/>
    </source>
</evidence>
<dbReference type="AlphaFoldDB" id="D4DY59"/>
<comment type="catalytic activity">
    <reaction evidence="1">
        <text>a ribonucleoside 3'-phosphate + H2O = a ribonucleoside + phosphate</text>
        <dbReference type="Rhea" id="RHEA:10144"/>
        <dbReference type="ChEBI" id="CHEBI:13197"/>
        <dbReference type="ChEBI" id="CHEBI:15377"/>
        <dbReference type="ChEBI" id="CHEBI:18254"/>
        <dbReference type="ChEBI" id="CHEBI:43474"/>
        <dbReference type="EC" id="3.1.3.6"/>
    </reaction>
</comment>
<dbReference type="InterPro" id="IPR006294">
    <property type="entry name" value="Cyc_nuc_PDE_nucleotidase"/>
</dbReference>
<dbReference type="CDD" id="cd07410">
    <property type="entry name" value="MPP_CpdB_N"/>
    <property type="match status" value="1"/>
</dbReference>
<evidence type="ECO:0000256" key="15">
    <source>
        <dbReference type="ARBA" id="ARBA00056111"/>
    </source>
</evidence>
<name>D4DY59_SEROD</name>
<dbReference type="NCBIfam" id="TIGR01390">
    <property type="entry name" value="CycNucDiestase"/>
    <property type="match status" value="1"/>
</dbReference>
<dbReference type="Proteomes" id="UP000005723">
    <property type="component" value="Unassembled WGS sequence"/>
</dbReference>
<dbReference type="Gene3D" id="3.90.780.10">
    <property type="entry name" value="5'-Nucleotidase, C-terminal domain"/>
    <property type="match status" value="1"/>
</dbReference>
<dbReference type="SUPFAM" id="SSF55816">
    <property type="entry name" value="5'-nucleotidase (syn. UDP-sugar hydrolase), C-terminal domain"/>
    <property type="match status" value="1"/>
</dbReference>
<evidence type="ECO:0000256" key="13">
    <source>
        <dbReference type="ARBA" id="ARBA00022801"/>
    </source>
</evidence>
<accession>D4DY59</accession>